<proteinExistence type="predicted"/>
<comment type="caution">
    <text evidence="1">The sequence shown here is derived from an EMBL/GenBank/DDBJ whole genome shotgun (WGS) entry which is preliminary data.</text>
</comment>
<gene>
    <name evidence="1" type="ORF">QRT05_01505</name>
</gene>
<evidence type="ECO:0008006" key="3">
    <source>
        <dbReference type="Google" id="ProtNLM"/>
    </source>
</evidence>
<organism evidence="1 2">
    <name type="scientific">Cellulomonas edaphi</name>
    <dbReference type="NCBI Taxonomy" id="3053468"/>
    <lineage>
        <taxon>Bacteria</taxon>
        <taxon>Bacillati</taxon>
        <taxon>Actinomycetota</taxon>
        <taxon>Actinomycetes</taxon>
        <taxon>Micrococcales</taxon>
        <taxon>Cellulomonadaceae</taxon>
        <taxon>Cellulomonas</taxon>
    </lineage>
</organism>
<sequence>MSDHDRPPDDRRRRAAWLGMLAYGPRAIPVGACALALHGVAGLPARIAPEIALPGGSAVRPRDGIRVRHYDDFVTTRLGGRLVAAFDDALVQALPELRRTPAVAVLDNALNRGLVDDERLAVVRAAMRGRRGAAGVDAWWHLVDGRAESPLESDARLRCIDAGIGPHELQVEVSDGAGRFLARGDMGWRLRGGRWLLVEIDGREVHDAPSALYADRTRQNRLLATGRIDLLRFTARDLGSYAAFIAPIRAHLAADAAADRRRA</sequence>
<protein>
    <recommendedName>
        <fullName evidence="3">DUF559 domain-containing protein</fullName>
    </recommendedName>
</protein>
<keyword evidence="2" id="KW-1185">Reference proteome</keyword>
<evidence type="ECO:0000313" key="1">
    <source>
        <dbReference type="EMBL" id="MDM7829996.1"/>
    </source>
</evidence>
<accession>A0ABT7S2Z9</accession>
<name>A0ABT7S2Z9_9CELL</name>
<reference evidence="1 2" key="1">
    <citation type="submission" date="2023-06" db="EMBL/GenBank/DDBJ databases">
        <title>Cellulomonas sp. MW9 Whole genome sequence.</title>
        <authorList>
            <person name="Park S."/>
        </authorList>
    </citation>
    <scope>NUCLEOTIDE SEQUENCE [LARGE SCALE GENOMIC DNA]</scope>
    <source>
        <strain evidence="1 2">MW9</strain>
    </source>
</reference>
<dbReference type="EMBL" id="JAUCGR010000001">
    <property type="protein sequence ID" value="MDM7829996.1"/>
    <property type="molecule type" value="Genomic_DNA"/>
</dbReference>
<evidence type="ECO:0000313" key="2">
    <source>
        <dbReference type="Proteomes" id="UP001321453"/>
    </source>
</evidence>
<dbReference type="Proteomes" id="UP001321453">
    <property type="component" value="Unassembled WGS sequence"/>
</dbReference>